<dbReference type="RefSeq" id="WP_379513594.1">
    <property type="nucleotide sequence ID" value="NZ_JBHSPA010000012.1"/>
</dbReference>
<keyword evidence="2" id="KW-1003">Cell membrane</keyword>
<keyword evidence="4 6" id="KW-1133">Transmembrane helix</keyword>
<dbReference type="PANTHER" id="PTHR32196">
    <property type="entry name" value="ABC TRANSPORTER PERMEASE PROTEIN YPHD-RELATED-RELATED"/>
    <property type="match status" value="1"/>
</dbReference>
<dbReference type="EMBL" id="JBHSPA010000012">
    <property type="protein sequence ID" value="MFC5824063.1"/>
    <property type="molecule type" value="Genomic_DNA"/>
</dbReference>
<evidence type="ECO:0000256" key="5">
    <source>
        <dbReference type="ARBA" id="ARBA00023136"/>
    </source>
</evidence>
<gene>
    <name evidence="7" type="ORF">ACFPZ3_09400</name>
</gene>
<evidence type="ECO:0000256" key="6">
    <source>
        <dbReference type="SAM" id="Phobius"/>
    </source>
</evidence>
<keyword evidence="8" id="KW-1185">Reference proteome</keyword>
<feature type="transmembrane region" description="Helical" evidence="6">
    <location>
        <begin position="248"/>
        <end position="265"/>
    </location>
</feature>
<comment type="subcellular location">
    <subcellularLocation>
        <location evidence="1">Cell membrane</location>
        <topology evidence="1">Multi-pass membrane protein</topology>
    </subcellularLocation>
</comment>
<feature type="transmembrane region" description="Helical" evidence="6">
    <location>
        <begin position="277"/>
        <end position="296"/>
    </location>
</feature>
<feature type="transmembrane region" description="Helical" evidence="6">
    <location>
        <begin position="328"/>
        <end position="347"/>
    </location>
</feature>
<comment type="caution">
    <text evidence="7">The sequence shown here is derived from an EMBL/GenBank/DDBJ whole genome shotgun (WGS) entry which is preliminary data.</text>
</comment>
<feature type="transmembrane region" description="Helical" evidence="6">
    <location>
        <begin position="158"/>
        <end position="176"/>
    </location>
</feature>
<evidence type="ECO:0000313" key="7">
    <source>
        <dbReference type="EMBL" id="MFC5824063.1"/>
    </source>
</evidence>
<dbReference type="CDD" id="cd06579">
    <property type="entry name" value="TM_PBP1_transp_AraH_like"/>
    <property type="match status" value="1"/>
</dbReference>
<reference evidence="8" key="1">
    <citation type="journal article" date="2019" name="Int. J. Syst. Evol. Microbiol.">
        <title>The Global Catalogue of Microorganisms (GCM) 10K type strain sequencing project: providing services to taxonomists for standard genome sequencing and annotation.</title>
        <authorList>
            <consortium name="The Broad Institute Genomics Platform"/>
            <consortium name="The Broad Institute Genome Sequencing Center for Infectious Disease"/>
            <person name="Wu L."/>
            <person name="Ma J."/>
        </authorList>
    </citation>
    <scope>NUCLEOTIDE SEQUENCE [LARGE SCALE GENOMIC DNA]</scope>
    <source>
        <strain evidence="8">CCUG 53903</strain>
    </source>
</reference>
<keyword evidence="5 6" id="KW-0472">Membrane</keyword>
<feature type="transmembrane region" description="Helical" evidence="6">
    <location>
        <begin position="62"/>
        <end position="83"/>
    </location>
</feature>
<organism evidence="7 8">
    <name type="scientific">Nonomuraea insulae</name>
    <dbReference type="NCBI Taxonomy" id="1616787"/>
    <lineage>
        <taxon>Bacteria</taxon>
        <taxon>Bacillati</taxon>
        <taxon>Actinomycetota</taxon>
        <taxon>Actinomycetes</taxon>
        <taxon>Streptosporangiales</taxon>
        <taxon>Streptosporangiaceae</taxon>
        <taxon>Nonomuraea</taxon>
    </lineage>
</organism>
<feature type="transmembrane region" description="Helical" evidence="6">
    <location>
        <begin position="25"/>
        <end position="50"/>
    </location>
</feature>
<evidence type="ECO:0000313" key="8">
    <source>
        <dbReference type="Proteomes" id="UP001596058"/>
    </source>
</evidence>
<sequence>MRTAAAAPDHKELEETRAVAARHPVLRWVATGGAWVFLLDLLLILIFGLLSDDQVFWSLQNAQALLLGGTEALLLALGLAMLLGAGVFDLSLGANLVLSSIVGARVIQLVAGTAPDASGQFHDAGTAILLGLLACVLTGTLFGLINGLIIAYLDVNSLIATLGTMGVGTGLGLLITNGGDLGGLPPALQTGFGLFTLAHIPVPALVAILIGLALWTVLRYLKYGMRTLAIGSSRAAAERAGLRVRPHLVSLAVLAGTLAGLAGFVDISRFGSTTVSGHSTDALTAVTAVVIGGTLLEGGRVSIPGAMWGTILAVVLQGGLVILGVKPFFQLIAIGVVLVAAVAIDRIRYKRREAR</sequence>
<feature type="transmembrane region" description="Helical" evidence="6">
    <location>
        <begin position="90"/>
        <end position="107"/>
    </location>
</feature>
<evidence type="ECO:0000256" key="4">
    <source>
        <dbReference type="ARBA" id="ARBA00022989"/>
    </source>
</evidence>
<keyword evidence="3 6" id="KW-0812">Transmembrane</keyword>
<dbReference type="InterPro" id="IPR001851">
    <property type="entry name" value="ABC_transp_permease"/>
</dbReference>
<dbReference type="Proteomes" id="UP001596058">
    <property type="component" value="Unassembled WGS sequence"/>
</dbReference>
<protein>
    <submittedName>
        <fullName evidence="7">ABC transporter permease</fullName>
    </submittedName>
</protein>
<feature type="transmembrane region" description="Helical" evidence="6">
    <location>
        <begin position="196"/>
        <end position="218"/>
    </location>
</feature>
<feature type="transmembrane region" description="Helical" evidence="6">
    <location>
        <begin position="127"/>
        <end position="151"/>
    </location>
</feature>
<evidence type="ECO:0000256" key="2">
    <source>
        <dbReference type="ARBA" id="ARBA00022475"/>
    </source>
</evidence>
<accession>A0ABW1CGS2</accession>
<proteinExistence type="predicted"/>
<dbReference type="Pfam" id="PF02653">
    <property type="entry name" value="BPD_transp_2"/>
    <property type="match status" value="1"/>
</dbReference>
<evidence type="ECO:0000256" key="1">
    <source>
        <dbReference type="ARBA" id="ARBA00004651"/>
    </source>
</evidence>
<evidence type="ECO:0000256" key="3">
    <source>
        <dbReference type="ARBA" id="ARBA00022692"/>
    </source>
</evidence>
<feature type="transmembrane region" description="Helical" evidence="6">
    <location>
        <begin position="303"/>
        <end position="322"/>
    </location>
</feature>
<name>A0ABW1CGS2_9ACTN</name>